<organism evidence="1 2">
    <name type="scientific">Rhodoferax lithotrophicus</name>
    <dbReference type="NCBI Taxonomy" id="2798804"/>
    <lineage>
        <taxon>Bacteria</taxon>
        <taxon>Pseudomonadati</taxon>
        <taxon>Pseudomonadota</taxon>
        <taxon>Betaproteobacteria</taxon>
        <taxon>Burkholderiales</taxon>
        <taxon>Comamonadaceae</taxon>
        <taxon>Rhodoferax</taxon>
    </lineage>
</organism>
<proteinExistence type="predicted"/>
<evidence type="ECO:0000313" key="2">
    <source>
        <dbReference type="Proteomes" id="UP000824366"/>
    </source>
</evidence>
<protein>
    <recommendedName>
        <fullName evidence="3">HTH luxR-type domain-containing protein</fullName>
    </recommendedName>
</protein>
<accession>A0ABN6DG95</accession>
<name>A0ABN6DG95_9BURK</name>
<dbReference type="Proteomes" id="UP000824366">
    <property type="component" value="Chromosome"/>
</dbReference>
<dbReference type="EMBL" id="AP024238">
    <property type="protein sequence ID" value="BCO29686.1"/>
    <property type="molecule type" value="Genomic_DNA"/>
</dbReference>
<evidence type="ECO:0008006" key="3">
    <source>
        <dbReference type="Google" id="ProtNLM"/>
    </source>
</evidence>
<keyword evidence="2" id="KW-1185">Reference proteome</keyword>
<sequence>MLSTGHTLNEIGAQLKLISNTVSIDRAQILKQSSKKTI</sequence>
<reference evidence="1 2" key="1">
    <citation type="journal article" date="2021" name="Microbiol. Spectr.">
        <title>A Single Bacterium Capable of Oxidation and Reduction of Iron at Circumneutral pH.</title>
        <authorList>
            <person name="Kato S."/>
            <person name="Ohkuma M."/>
        </authorList>
    </citation>
    <scope>NUCLEOTIDE SEQUENCE [LARGE SCALE GENOMIC DNA]</scope>
    <source>
        <strain evidence="1 2">MIZ03</strain>
    </source>
</reference>
<evidence type="ECO:0000313" key="1">
    <source>
        <dbReference type="EMBL" id="BCO29686.1"/>
    </source>
</evidence>
<gene>
    <name evidence="1" type="ORF">MIZ03_4610</name>
</gene>